<sequence>MRTHHTQHSLDAFPVYSAAFLDDHKLVLGGGGGSSRSGIKNKLRLYEVPDDEKLTLLSEFELGKDEDAPMSMVADEQRKRIICGVNSAVEQLDKGINKNCRMFSVNKDGFELLDTASTLDITSKNMEDCQKVTAFSPGRTLLAAAGTRDLSILSYPSLTPVAQPLHTEHDIYDVAFSNTSILVATTGKLLVYKYPLIESLEVSPGTKTRNKAKEQKQKEDALTQSQLATELQLLNTIDPPSFQSSSKSAFRAARFHPTDDSIVYTALNSSPSTRTRGSRVPAKQGYICRWDAETWKLSNSRKIGERGITCLDVSSDGKFIAYGAANYSVGILDSTTLAPLLSVLKAHDFPSTVLKFNPSSNLLVSGSADNTVRVITVPEKLAGTTWTTGSVILIAIFVLLLAVLVQYLFVSSRLGL</sequence>
<accession>A0A286UMW5</accession>
<dbReference type="AlphaFoldDB" id="A0A286UMW5"/>
<organism evidence="13 14">
    <name type="scientific">Pyrrhoderma noxium</name>
    <dbReference type="NCBI Taxonomy" id="2282107"/>
    <lineage>
        <taxon>Eukaryota</taxon>
        <taxon>Fungi</taxon>
        <taxon>Dikarya</taxon>
        <taxon>Basidiomycota</taxon>
        <taxon>Agaricomycotina</taxon>
        <taxon>Agaricomycetes</taxon>
        <taxon>Hymenochaetales</taxon>
        <taxon>Hymenochaetaceae</taxon>
        <taxon>Pyrrhoderma</taxon>
    </lineage>
</organism>
<keyword evidence="10 12" id="KW-0472">Membrane</keyword>
<dbReference type="GO" id="GO:0006888">
    <property type="term" value="P:endoplasmic reticulum to Golgi vesicle-mediated transport"/>
    <property type="evidence" value="ECO:0007669"/>
    <property type="project" value="TreeGrafter"/>
</dbReference>
<evidence type="ECO:0000256" key="8">
    <source>
        <dbReference type="ARBA" id="ARBA00022927"/>
    </source>
</evidence>
<keyword evidence="7" id="KW-0931">ER-Golgi transport</keyword>
<proteinExistence type="predicted"/>
<feature type="repeat" description="WD" evidence="11">
    <location>
        <begin position="344"/>
        <end position="374"/>
    </location>
</feature>
<evidence type="ECO:0000256" key="5">
    <source>
        <dbReference type="ARBA" id="ARBA00022737"/>
    </source>
</evidence>
<evidence type="ECO:0000313" key="14">
    <source>
        <dbReference type="Proteomes" id="UP000217199"/>
    </source>
</evidence>
<evidence type="ECO:0000256" key="2">
    <source>
        <dbReference type="ARBA" id="ARBA00022448"/>
    </source>
</evidence>
<feature type="transmembrane region" description="Helical" evidence="12">
    <location>
        <begin position="386"/>
        <end position="410"/>
    </location>
</feature>
<keyword evidence="2" id="KW-0813">Transport</keyword>
<dbReference type="GO" id="GO:0005789">
    <property type="term" value="C:endoplasmic reticulum membrane"/>
    <property type="evidence" value="ECO:0007669"/>
    <property type="project" value="UniProtKB-SubCell"/>
</dbReference>
<dbReference type="STRING" id="2282107.A0A286UMW5"/>
<dbReference type="InParanoid" id="A0A286UMW5"/>
<keyword evidence="5" id="KW-0677">Repeat</keyword>
<dbReference type="InterPro" id="IPR045260">
    <property type="entry name" value="Sec12-like"/>
</dbReference>
<gene>
    <name evidence="13" type="ORF">PNOK_0357800</name>
</gene>
<evidence type="ECO:0000256" key="6">
    <source>
        <dbReference type="ARBA" id="ARBA00022824"/>
    </source>
</evidence>
<dbReference type="SMART" id="SM00320">
    <property type="entry name" value="WD40"/>
    <property type="match status" value="4"/>
</dbReference>
<comment type="subcellular location">
    <subcellularLocation>
        <location evidence="1">Endoplasmic reticulum membrane</location>
        <topology evidence="1">Single-pass type II membrane protein</topology>
    </subcellularLocation>
</comment>
<reference evidence="13 14" key="1">
    <citation type="journal article" date="2017" name="Mol. Ecol.">
        <title>Comparative and population genomic landscape of Phellinus noxius: A hypervariable fungus causing root rot in trees.</title>
        <authorList>
            <person name="Chung C.L."/>
            <person name="Lee T.J."/>
            <person name="Akiba M."/>
            <person name="Lee H.H."/>
            <person name="Kuo T.H."/>
            <person name="Liu D."/>
            <person name="Ke H.M."/>
            <person name="Yokoi T."/>
            <person name="Roa M.B."/>
            <person name="Lu M.J."/>
            <person name="Chang Y.Y."/>
            <person name="Ann P.J."/>
            <person name="Tsai J.N."/>
            <person name="Chen C.Y."/>
            <person name="Tzean S.S."/>
            <person name="Ota Y."/>
            <person name="Hattori T."/>
            <person name="Sahashi N."/>
            <person name="Liou R.F."/>
            <person name="Kikuchi T."/>
            <person name="Tsai I.J."/>
        </authorList>
    </citation>
    <scope>NUCLEOTIDE SEQUENCE [LARGE SCALE GENOMIC DNA]</scope>
    <source>
        <strain evidence="13 14">FFPRI411160</strain>
    </source>
</reference>
<evidence type="ECO:0000256" key="12">
    <source>
        <dbReference type="SAM" id="Phobius"/>
    </source>
</evidence>
<dbReference type="EMBL" id="NBII01000003">
    <property type="protein sequence ID" value="PAV20951.1"/>
    <property type="molecule type" value="Genomic_DNA"/>
</dbReference>
<dbReference type="FunCoup" id="A0A286UMW5">
    <property type="interactions" value="67"/>
</dbReference>
<evidence type="ECO:0000313" key="13">
    <source>
        <dbReference type="EMBL" id="PAV20951.1"/>
    </source>
</evidence>
<dbReference type="PANTHER" id="PTHR23284:SF0">
    <property type="entry name" value="PROLACTIN REGULATORY ELEMENT-BINDING PROTEIN"/>
    <property type="match status" value="1"/>
</dbReference>
<keyword evidence="8" id="KW-0653">Protein transport</keyword>
<name>A0A286UMW5_9AGAM</name>
<protein>
    <submittedName>
        <fullName evidence="13">WD40 domain containing protein</fullName>
    </submittedName>
</protein>
<dbReference type="InterPro" id="IPR001680">
    <property type="entry name" value="WD40_rpt"/>
</dbReference>
<dbReference type="OrthoDB" id="2013972at2759"/>
<dbReference type="Pfam" id="PF00400">
    <property type="entry name" value="WD40"/>
    <property type="match status" value="1"/>
</dbReference>
<dbReference type="PROSITE" id="PS50082">
    <property type="entry name" value="WD_REPEATS_2"/>
    <property type="match status" value="1"/>
</dbReference>
<evidence type="ECO:0000256" key="7">
    <source>
        <dbReference type="ARBA" id="ARBA00022892"/>
    </source>
</evidence>
<dbReference type="InterPro" id="IPR015943">
    <property type="entry name" value="WD40/YVTN_repeat-like_dom_sf"/>
</dbReference>
<dbReference type="Gene3D" id="2.130.10.10">
    <property type="entry name" value="YVTN repeat-like/Quinoprotein amine dehydrogenase"/>
    <property type="match status" value="1"/>
</dbReference>
<evidence type="ECO:0000256" key="4">
    <source>
        <dbReference type="ARBA" id="ARBA00022692"/>
    </source>
</evidence>
<dbReference type="SUPFAM" id="SSF50978">
    <property type="entry name" value="WD40 repeat-like"/>
    <property type="match status" value="1"/>
</dbReference>
<keyword evidence="3 11" id="KW-0853">WD repeat</keyword>
<dbReference type="GO" id="GO:0003400">
    <property type="term" value="P:regulation of COPII vesicle coating"/>
    <property type="evidence" value="ECO:0007669"/>
    <property type="project" value="TreeGrafter"/>
</dbReference>
<dbReference type="Proteomes" id="UP000217199">
    <property type="component" value="Unassembled WGS sequence"/>
</dbReference>
<evidence type="ECO:0000256" key="9">
    <source>
        <dbReference type="ARBA" id="ARBA00022989"/>
    </source>
</evidence>
<dbReference type="PANTHER" id="PTHR23284">
    <property type="entry name" value="PROLACTIN REGULATORY ELEMENT BINDING PROTEIN"/>
    <property type="match status" value="1"/>
</dbReference>
<evidence type="ECO:0000256" key="1">
    <source>
        <dbReference type="ARBA" id="ARBA00004648"/>
    </source>
</evidence>
<dbReference type="InterPro" id="IPR036322">
    <property type="entry name" value="WD40_repeat_dom_sf"/>
</dbReference>
<keyword evidence="14" id="KW-1185">Reference proteome</keyword>
<keyword evidence="9 12" id="KW-1133">Transmembrane helix</keyword>
<keyword evidence="6" id="KW-0256">Endoplasmic reticulum</keyword>
<dbReference type="GO" id="GO:0005085">
    <property type="term" value="F:guanyl-nucleotide exchange factor activity"/>
    <property type="evidence" value="ECO:0007669"/>
    <property type="project" value="InterPro"/>
</dbReference>
<keyword evidence="4 12" id="KW-0812">Transmembrane</keyword>
<comment type="caution">
    <text evidence="13">The sequence shown here is derived from an EMBL/GenBank/DDBJ whole genome shotgun (WGS) entry which is preliminary data.</text>
</comment>
<dbReference type="PROSITE" id="PS50294">
    <property type="entry name" value="WD_REPEATS_REGION"/>
    <property type="match status" value="1"/>
</dbReference>
<evidence type="ECO:0000256" key="10">
    <source>
        <dbReference type="ARBA" id="ARBA00023136"/>
    </source>
</evidence>
<evidence type="ECO:0000256" key="3">
    <source>
        <dbReference type="ARBA" id="ARBA00022574"/>
    </source>
</evidence>
<dbReference type="GO" id="GO:0015031">
    <property type="term" value="P:protein transport"/>
    <property type="evidence" value="ECO:0007669"/>
    <property type="project" value="UniProtKB-KW"/>
</dbReference>
<evidence type="ECO:0000256" key="11">
    <source>
        <dbReference type="PROSITE-ProRule" id="PRU00221"/>
    </source>
</evidence>